<keyword evidence="2" id="KW-0812">Transmembrane</keyword>
<feature type="transmembrane region" description="Helical" evidence="2">
    <location>
        <begin position="145"/>
        <end position="164"/>
    </location>
</feature>
<keyword evidence="2" id="KW-1133">Transmembrane helix</keyword>
<reference evidence="3" key="1">
    <citation type="submission" date="2024-06" db="EMBL/GenBank/DDBJ databases">
        <title>Genome Sequence of an extremely halophilic archaeon isolated from Permian era halite, Salado Formation, Carlsbad, New Mexico: Halobacterium sp. strain NMX12-1.</title>
        <authorList>
            <person name="Sotoa L."/>
            <person name="DasSarma P."/>
            <person name="Anton B.P."/>
            <person name="Vincze T."/>
            <person name="Verma I."/>
            <person name="Eralp B."/>
            <person name="Powers D.W."/>
            <person name="Dozier B.L."/>
            <person name="Roberts R.J."/>
            <person name="DasSarma S."/>
        </authorList>
    </citation>
    <scope>NUCLEOTIDE SEQUENCE</scope>
    <source>
        <strain evidence="3">NMX12-1</strain>
    </source>
</reference>
<protein>
    <submittedName>
        <fullName evidence="3">Uncharacterized protein</fullName>
    </submittedName>
</protein>
<dbReference type="AlphaFoldDB" id="A0AAU8CBV0"/>
<accession>A0AAU8CBV0</accession>
<feature type="compositionally biased region" description="Polar residues" evidence="1">
    <location>
        <begin position="100"/>
        <end position="110"/>
    </location>
</feature>
<feature type="transmembrane region" description="Helical" evidence="2">
    <location>
        <begin position="119"/>
        <end position="139"/>
    </location>
</feature>
<dbReference type="EMBL" id="CP159204">
    <property type="protein sequence ID" value="XCF16187.1"/>
    <property type="molecule type" value="Genomic_DNA"/>
</dbReference>
<name>A0AAU8CBV0_9EURY</name>
<keyword evidence="2" id="KW-0472">Membrane</keyword>
<evidence type="ECO:0000256" key="1">
    <source>
        <dbReference type="SAM" id="MobiDB-lite"/>
    </source>
</evidence>
<evidence type="ECO:0000313" key="3">
    <source>
        <dbReference type="EMBL" id="XCF16187.1"/>
    </source>
</evidence>
<proteinExistence type="predicted"/>
<organism evidence="3">
    <name type="scientific">Halobacterium sp. NMX12-1</name>
    <dbReference type="NCBI Taxonomy" id="3166650"/>
    <lineage>
        <taxon>Archaea</taxon>
        <taxon>Methanobacteriati</taxon>
        <taxon>Methanobacteriota</taxon>
        <taxon>Stenosarchaea group</taxon>
        <taxon>Halobacteria</taxon>
        <taxon>Halobacteriales</taxon>
        <taxon>Halobacteriaceae</taxon>
        <taxon>Halobacterium</taxon>
    </lineage>
</organism>
<dbReference type="KEGG" id="hanx:ABSL23_13200"/>
<dbReference type="RefSeq" id="WP_353634067.1">
    <property type="nucleotide sequence ID" value="NZ_CP159204.1"/>
</dbReference>
<dbReference type="GeneID" id="91110122"/>
<feature type="region of interest" description="Disordered" evidence="1">
    <location>
        <begin position="86"/>
        <end position="110"/>
    </location>
</feature>
<evidence type="ECO:0000256" key="2">
    <source>
        <dbReference type="SAM" id="Phobius"/>
    </source>
</evidence>
<sequence length="173" mass="18888">MSGIDPSPDTSNNAYSDATSFDDLDKSVQAEALARAIRLLASDGYPPFTADELSEALEPEQLKVIANEIEIVQELSEEQIQTLAETIPRDDVEETVQPEMETNQSPSQTPEELQEIRQAGVVIATSLVLTLIGITGAWYGISTGAAPVIMLSAFMVALVMYKLLRWSWSEVNV</sequence>
<gene>
    <name evidence="3" type="ORF">ABSL23_13200</name>
</gene>